<dbReference type="OrthoDB" id="8300685at2759"/>
<dbReference type="EMBL" id="BMAW01000935">
    <property type="protein sequence ID" value="GFS71569.1"/>
    <property type="molecule type" value="Genomic_DNA"/>
</dbReference>
<accession>A0A8X6SZS7</accession>
<dbReference type="AlphaFoldDB" id="A0A8X6SZS7"/>
<organism evidence="1 2">
    <name type="scientific">Nephila pilipes</name>
    <name type="common">Giant wood spider</name>
    <name type="synonym">Nephila maculata</name>
    <dbReference type="NCBI Taxonomy" id="299642"/>
    <lineage>
        <taxon>Eukaryota</taxon>
        <taxon>Metazoa</taxon>
        <taxon>Ecdysozoa</taxon>
        <taxon>Arthropoda</taxon>
        <taxon>Chelicerata</taxon>
        <taxon>Arachnida</taxon>
        <taxon>Araneae</taxon>
        <taxon>Araneomorphae</taxon>
        <taxon>Entelegynae</taxon>
        <taxon>Araneoidea</taxon>
        <taxon>Nephilidae</taxon>
        <taxon>Nephila</taxon>
    </lineage>
</organism>
<sequence>MKNVFWNVPIEVFVCILSLPNSLDCPVETLQDLALQHFEDNVWDPETPKALRLADVKDIESALVYDNKIEAAQ</sequence>
<comment type="caution">
    <text evidence="1">The sequence shown here is derived from an EMBL/GenBank/DDBJ whole genome shotgun (WGS) entry which is preliminary data.</text>
</comment>
<dbReference type="Proteomes" id="UP000887013">
    <property type="component" value="Unassembled WGS sequence"/>
</dbReference>
<proteinExistence type="predicted"/>
<evidence type="ECO:0000313" key="1">
    <source>
        <dbReference type="EMBL" id="GFS71569.1"/>
    </source>
</evidence>
<name>A0A8X6SZS7_NEPPI</name>
<keyword evidence="2" id="KW-1185">Reference proteome</keyword>
<gene>
    <name evidence="1" type="ORF">NPIL_175041</name>
</gene>
<protein>
    <submittedName>
        <fullName evidence="1">Uncharacterized protein</fullName>
    </submittedName>
</protein>
<reference evidence="1" key="1">
    <citation type="submission" date="2020-08" db="EMBL/GenBank/DDBJ databases">
        <title>Multicomponent nature underlies the extraordinary mechanical properties of spider dragline silk.</title>
        <authorList>
            <person name="Kono N."/>
            <person name="Nakamura H."/>
            <person name="Mori M."/>
            <person name="Yoshida Y."/>
            <person name="Ohtoshi R."/>
            <person name="Malay A.D."/>
            <person name="Moran D.A.P."/>
            <person name="Tomita M."/>
            <person name="Numata K."/>
            <person name="Arakawa K."/>
        </authorList>
    </citation>
    <scope>NUCLEOTIDE SEQUENCE</scope>
</reference>
<evidence type="ECO:0000313" key="2">
    <source>
        <dbReference type="Proteomes" id="UP000887013"/>
    </source>
</evidence>